<dbReference type="GO" id="GO:0016020">
    <property type="term" value="C:membrane"/>
    <property type="evidence" value="ECO:0007669"/>
    <property type="project" value="UniProtKB-SubCell"/>
</dbReference>
<dbReference type="RefSeq" id="WP_213945128.1">
    <property type="nucleotide sequence ID" value="NZ_JAHCMY010000004.1"/>
</dbReference>
<reference evidence="8 9" key="1">
    <citation type="submission" date="2021-05" db="EMBL/GenBank/DDBJ databases">
        <authorList>
            <person name="Zhang Z.D."/>
            <person name="Osman G."/>
        </authorList>
    </citation>
    <scope>NUCLEOTIDE SEQUENCE [LARGE SCALE GENOMIC DNA]</scope>
    <source>
        <strain evidence="8 9">KCTC 32217</strain>
    </source>
</reference>
<sequence>MVYLFLYKKEKALLFLPVVFFAQSFIENTVPASIHAVLVLLLMLTVIDKNVLFFHRNIWSFLIVIWFSFLLMYVRDIEPIRSVFLNVTLLFVAIPLAMSIFSKYTKEEMLKELSLSGAFILGLFLLNVMFSTAFNYSPTEMYGIKSGILYGKLYATDFNVLSTATFVVLLRVLKKYNLTYVVLLIFSVAFIMLTMRRSVMILTMLGLGMGLMLKLDSENIKSFFMIIFVAGFVGFVIILNTSFMDMFIERYEARKLDERELKGEHRFAEYEMIYRDMFVYYDYSPWTGYELFNSAHNYGKGAFGERSLHSDVTNLTHASGIPGLILYVLLVTSAFVTSFRNLNTKWDNYIFLFCLGSFIFYTVTGRYATISSHWMIFALLSYPLAMPDEEKKDEQLSEKEEVDEVHQAEYSL</sequence>
<dbReference type="AlphaFoldDB" id="A0AAP2G1A5"/>
<keyword evidence="9" id="KW-1185">Reference proteome</keyword>
<evidence type="ECO:0000256" key="5">
    <source>
        <dbReference type="SAM" id="MobiDB-lite"/>
    </source>
</evidence>
<dbReference type="EMBL" id="JAHCMY010000004">
    <property type="protein sequence ID" value="MBS9524269.1"/>
    <property type="molecule type" value="Genomic_DNA"/>
</dbReference>
<evidence type="ECO:0000313" key="8">
    <source>
        <dbReference type="EMBL" id="MBS9524269.1"/>
    </source>
</evidence>
<dbReference type="Pfam" id="PF04932">
    <property type="entry name" value="Wzy_C"/>
    <property type="match status" value="1"/>
</dbReference>
<evidence type="ECO:0000313" key="9">
    <source>
        <dbReference type="Proteomes" id="UP001319104"/>
    </source>
</evidence>
<proteinExistence type="predicted"/>
<name>A0AAP2G1A5_9BACT</name>
<feature type="transmembrane region" description="Helical" evidence="6">
    <location>
        <begin position="34"/>
        <end position="51"/>
    </location>
</feature>
<feature type="transmembrane region" description="Helical" evidence="6">
    <location>
        <begin position="180"/>
        <end position="203"/>
    </location>
</feature>
<feature type="transmembrane region" description="Helical" evidence="6">
    <location>
        <begin position="154"/>
        <end position="173"/>
    </location>
</feature>
<organism evidence="8 9">
    <name type="scientific">Litoribacter ruber</name>
    <dbReference type="NCBI Taxonomy" id="702568"/>
    <lineage>
        <taxon>Bacteria</taxon>
        <taxon>Pseudomonadati</taxon>
        <taxon>Bacteroidota</taxon>
        <taxon>Cytophagia</taxon>
        <taxon>Cytophagales</taxon>
        <taxon>Cyclobacteriaceae</taxon>
        <taxon>Litoribacter</taxon>
    </lineage>
</organism>
<dbReference type="InterPro" id="IPR007016">
    <property type="entry name" value="O-antigen_ligase-rel_domated"/>
</dbReference>
<comment type="caution">
    <text evidence="8">The sequence shown here is derived from an EMBL/GenBank/DDBJ whole genome shotgun (WGS) entry which is preliminary data.</text>
</comment>
<feature type="transmembrane region" description="Helical" evidence="6">
    <location>
        <begin position="349"/>
        <end position="368"/>
    </location>
</feature>
<gene>
    <name evidence="8" type="ORF">KI659_09605</name>
</gene>
<protein>
    <submittedName>
        <fullName evidence="8">O-antigen ligase family protein</fullName>
    </submittedName>
</protein>
<feature type="transmembrane region" description="Helical" evidence="6">
    <location>
        <begin position="58"/>
        <end position="74"/>
    </location>
</feature>
<evidence type="ECO:0000256" key="2">
    <source>
        <dbReference type="ARBA" id="ARBA00022692"/>
    </source>
</evidence>
<keyword evidence="2 6" id="KW-0812">Transmembrane</keyword>
<feature type="transmembrane region" description="Helical" evidence="6">
    <location>
        <begin position="113"/>
        <end position="134"/>
    </location>
</feature>
<keyword evidence="3 6" id="KW-1133">Transmembrane helix</keyword>
<comment type="subcellular location">
    <subcellularLocation>
        <location evidence="1">Membrane</location>
        <topology evidence="1">Multi-pass membrane protein</topology>
    </subcellularLocation>
</comment>
<accession>A0AAP2G1A5</accession>
<evidence type="ECO:0000256" key="4">
    <source>
        <dbReference type="ARBA" id="ARBA00023136"/>
    </source>
</evidence>
<evidence type="ECO:0000256" key="1">
    <source>
        <dbReference type="ARBA" id="ARBA00004141"/>
    </source>
</evidence>
<feature type="domain" description="O-antigen ligase-related" evidence="7">
    <location>
        <begin position="183"/>
        <end position="328"/>
    </location>
</feature>
<evidence type="ECO:0000256" key="6">
    <source>
        <dbReference type="SAM" id="Phobius"/>
    </source>
</evidence>
<evidence type="ECO:0000256" key="3">
    <source>
        <dbReference type="ARBA" id="ARBA00022989"/>
    </source>
</evidence>
<keyword evidence="8" id="KW-0436">Ligase</keyword>
<dbReference type="GO" id="GO:0016874">
    <property type="term" value="F:ligase activity"/>
    <property type="evidence" value="ECO:0007669"/>
    <property type="project" value="UniProtKB-KW"/>
</dbReference>
<feature type="transmembrane region" description="Helical" evidence="6">
    <location>
        <begin position="315"/>
        <end position="337"/>
    </location>
</feature>
<feature type="transmembrane region" description="Helical" evidence="6">
    <location>
        <begin position="80"/>
        <end position="101"/>
    </location>
</feature>
<evidence type="ECO:0000259" key="7">
    <source>
        <dbReference type="Pfam" id="PF04932"/>
    </source>
</evidence>
<feature type="region of interest" description="Disordered" evidence="5">
    <location>
        <begin position="391"/>
        <end position="412"/>
    </location>
</feature>
<keyword evidence="4 6" id="KW-0472">Membrane</keyword>
<feature type="transmembrane region" description="Helical" evidence="6">
    <location>
        <begin position="223"/>
        <end position="248"/>
    </location>
</feature>
<dbReference type="Proteomes" id="UP001319104">
    <property type="component" value="Unassembled WGS sequence"/>
</dbReference>